<dbReference type="PANTHER" id="PTHR38445:SF7">
    <property type="entry name" value="GNTR-FAMILY TRANSCRIPTIONAL REGULATOR"/>
    <property type="match status" value="1"/>
</dbReference>
<proteinExistence type="predicted"/>
<evidence type="ECO:0000256" key="3">
    <source>
        <dbReference type="ARBA" id="ARBA00023163"/>
    </source>
</evidence>
<feature type="domain" description="HTH gntR-type" evidence="4">
    <location>
        <begin position="11"/>
        <end position="79"/>
    </location>
</feature>
<comment type="caution">
    <text evidence="5">The sequence shown here is derived from an EMBL/GenBank/DDBJ whole genome shotgun (WGS) entry which is preliminary data.</text>
</comment>
<dbReference type="SUPFAM" id="SSF46785">
    <property type="entry name" value="Winged helix' DNA-binding domain"/>
    <property type="match status" value="1"/>
</dbReference>
<name>A0A2A9DSE9_9CORY</name>
<dbReference type="OrthoDB" id="3192286at2"/>
<dbReference type="InterPro" id="IPR036390">
    <property type="entry name" value="WH_DNA-bd_sf"/>
</dbReference>
<dbReference type="GO" id="GO:0003677">
    <property type="term" value="F:DNA binding"/>
    <property type="evidence" value="ECO:0007669"/>
    <property type="project" value="UniProtKB-KW"/>
</dbReference>
<dbReference type="InterPro" id="IPR000524">
    <property type="entry name" value="Tscrpt_reg_HTH_GntR"/>
</dbReference>
<evidence type="ECO:0000256" key="1">
    <source>
        <dbReference type="ARBA" id="ARBA00023015"/>
    </source>
</evidence>
<reference evidence="5 6" key="1">
    <citation type="submission" date="2017-10" db="EMBL/GenBank/DDBJ databases">
        <title>Sequencing the genomes of 1000 actinobacteria strains.</title>
        <authorList>
            <person name="Klenk H.-P."/>
        </authorList>
    </citation>
    <scope>NUCLEOTIDE SEQUENCE [LARGE SCALE GENOMIC DNA]</scope>
    <source>
        <strain evidence="5 6">DSM 20688</strain>
    </source>
</reference>
<evidence type="ECO:0000313" key="5">
    <source>
        <dbReference type="EMBL" id="PFG28860.1"/>
    </source>
</evidence>
<keyword evidence="1" id="KW-0805">Transcription regulation</keyword>
<dbReference type="RefSeq" id="WP_098389264.1">
    <property type="nucleotide sequence ID" value="NZ_LS483464.1"/>
</dbReference>
<gene>
    <name evidence="5" type="ORF">ATK06_1987</name>
</gene>
<dbReference type="InterPro" id="IPR036388">
    <property type="entry name" value="WH-like_DNA-bd_sf"/>
</dbReference>
<dbReference type="SMART" id="SM00345">
    <property type="entry name" value="HTH_GNTR"/>
    <property type="match status" value="1"/>
</dbReference>
<evidence type="ECO:0000313" key="6">
    <source>
        <dbReference type="Proteomes" id="UP000221653"/>
    </source>
</evidence>
<protein>
    <submittedName>
        <fullName evidence="5">DNA-binding transcriptional regulator YhcF (GntR family)</fullName>
    </submittedName>
</protein>
<keyword evidence="3" id="KW-0804">Transcription</keyword>
<dbReference type="Pfam" id="PF00392">
    <property type="entry name" value="GntR"/>
    <property type="match status" value="1"/>
</dbReference>
<dbReference type="Gene3D" id="1.10.10.10">
    <property type="entry name" value="Winged helix-like DNA-binding domain superfamily/Winged helix DNA-binding domain"/>
    <property type="match status" value="1"/>
</dbReference>
<dbReference type="GO" id="GO:0003700">
    <property type="term" value="F:DNA-binding transcription factor activity"/>
    <property type="evidence" value="ECO:0007669"/>
    <property type="project" value="InterPro"/>
</dbReference>
<organism evidence="5 6">
    <name type="scientific">Corynebacterium renale</name>
    <dbReference type="NCBI Taxonomy" id="1724"/>
    <lineage>
        <taxon>Bacteria</taxon>
        <taxon>Bacillati</taxon>
        <taxon>Actinomycetota</taxon>
        <taxon>Actinomycetes</taxon>
        <taxon>Mycobacteriales</taxon>
        <taxon>Corynebacteriaceae</taxon>
        <taxon>Corynebacterium</taxon>
    </lineage>
</organism>
<dbReference type="CDD" id="cd07377">
    <property type="entry name" value="WHTH_GntR"/>
    <property type="match status" value="1"/>
</dbReference>
<sequence length="116" mass="12643">MLIVTDPADPRPIFRQIAGQIRSQVESGDLPEGEKLPTAASLAKTLGLNRNTVLEAYRLLRDEKVIELRRGRGAIVLGLAHSKQSPELARRLARVAQAEGLGLQDVVKILKEEGLA</sequence>
<keyword evidence="2 5" id="KW-0238">DNA-binding</keyword>
<dbReference type="AlphaFoldDB" id="A0A2A9DSE9"/>
<keyword evidence="6" id="KW-1185">Reference proteome</keyword>
<dbReference type="EMBL" id="PDJF01000001">
    <property type="protein sequence ID" value="PFG28860.1"/>
    <property type="molecule type" value="Genomic_DNA"/>
</dbReference>
<dbReference type="Proteomes" id="UP000221653">
    <property type="component" value="Unassembled WGS sequence"/>
</dbReference>
<dbReference type="PANTHER" id="PTHR38445">
    <property type="entry name" value="HTH-TYPE TRANSCRIPTIONAL REPRESSOR YTRA"/>
    <property type="match status" value="1"/>
</dbReference>
<evidence type="ECO:0000256" key="2">
    <source>
        <dbReference type="ARBA" id="ARBA00023125"/>
    </source>
</evidence>
<evidence type="ECO:0000259" key="4">
    <source>
        <dbReference type="PROSITE" id="PS50949"/>
    </source>
</evidence>
<accession>A0A2A9DSE9</accession>
<dbReference type="PROSITE" id="PS50949">
    <property type="entry name" value="HTH_GNTR"/>
    <property type="match status" value="1"/>
</dbReference>